<comment type="caution">
    <text evidence="2">The sequence shown here is derived from an EMBL/GenBank/DDBJ whole genome shotgun (WGS) entry which is preliminary data.</text>
</comment>
<evidence type="ECO:0000313" key="2">
    <source>
        <dbReference type="EMBL" id="CAG8508901.1"/>
    </source>
</evidence>
<keyword evidence="3" id="KW-1185">Reference proteome</keyword>
<dbReference type="Proteomes" id="UP000789706">
    <property type="component" value="Unassembled WGS sequence"/>
</dbReference>
<dbReference type="AlphaFoldDB" id="A0A9N8ZWG9"/>
<evidence type="ECO:0000313" key="3">
    <source>
        <dbReference type="Proteomes" id="UP000789706"/>
    </source>
</evidence>
<accession>A0A9N8ZWG9</accession>
<proteinExistence type="predicted"/>
<feature type="compositionally biased region" description="Low complexity" evidence="1">
    <location>
        <begin position="1"/>
        <end position="16"/>
    </location>
</feature>
<protein>
    <submittedName>
        <fullName evidence="2">10947_t:CDS:1</fullName>
    </submittedName>
</protein>
<name>A0A9N8ZWG9_9GLOM</name>
<feature type="region of interest" description="Disordered" evidence="1">
    <location>
        <begin position="1"/>
        <end position="22"/>
    </location>
</feature>
<gene>
    <name evidence="2" type="ORF">DEBURN_LOCUS5070</name>
</gene>
<reference evidence="2" key="1">
    <citation type="submission" date="2021-06" db="EMBL/GenBank/DDBJ databases">
        <authorList>
            <person name="Kallberg Y."/>
            <person name="Tangrot J."/>
            <person name="Rosling A."/>
        </authorList>
    </citation>
    <scope>NUCLEOTIDE SEQUENCE</scope>
    <source>
        <strain evidence="2">AZ414A</strain>
    </source>
</reference>
<evidence type="ECO:0000256" key="1">
    <source>
        <dbReference type="SAM" id="MobiDB-lite"/>
    </source>
</evidence>
<sequence length="97" mass="11145">MYSSTSENNTITSIGNSGFGPNYVQEDMESKEAYRLPPNTFIESESFCLPPMFELDIRVPNYALRRRNAVVEAILDEPLFLFHLLNIYIITSIEVYS</sequence>
<dbReference type="OrthoDB" id="2327346at2759"/>
<organism evidence="2 3">
    <name type="scientific">Diversispora eburnea</name>
    <dbReference type="NCBI Taxonomy" id="1213867"/>
    <lineage>
        <taxon>Eukaryota</taxon>
        <taxon>Fungi</taxon>
        <taxon>Fungi incertae sedis</taxon>
        <taxon>Mucoromycota</taxon>
        <taxon>Glomeromycotina</taxon>
        <taxon>Glomeromycetes</taxon>
        <taxon>Diversisporales</taxon>
        <taxon>Diversisporaceae</taxon>
        <taxon>Diversispora</taxon>
    </lineage>
</organism>
<dbReference type="EMBL" id="CAJVPK010000427">
    <property type="protein sequence ID" value="CAG8508901.1"/>
    <property type="molecule type" value="Genomic_DNA"/>
</dbReference>